<dbReference type="EMBL" id="JBDFQZ010000009">
    <property type="protein sequence ID" value="KAK9688831.1"/>
    <property type="molecule type" value="Genomic_DNA"/>
</dbReference>
<dbReference type="Pfam" id="PF14929">
    <property type="entry name" value="TAF1_subA"/>
    <property type="match status" value="1"/>
</dbReference>
<dbReference type="GO" id="GO:0006360">
    <property type="term" value="P:transcription by RNA polymerase I"/>
    <property type="evidence" value="ECO:0007669"/>
    <property type="project" value="InterPro"/>
</dbReference>
<dbReference type="PANTHER" id="PTHR36720:SF1">
    <property type="entry name" value="TAF RNA POLYMERASE I SUBUNIT A"/>
    <property type="match status" value="1"/>
</dbReference>
<comment type="caution">
    <text evidence="1">The sequence shown here is derived from an EMBL/GenBank/DDBJ whole genome shotgun (WGS) entry which is preliminary data.</text>
</comment>
<organism evidence="1 2">
    <name type="scientific">Saponaria officinalis</name>
    <name type="common">Common soapwort</name>
    <name type="synonym">Lychnis saponaria</name>
    <dbReference type="NCBI Taxonomy" id="3572"/>
    <lineage>
        <taxon>Eukaryota</taxon>
        <taxon>Viridiplantae</taxon>
        <taxon>Streptophyta</taxon>
        <taxon>Embryophyta</taxon>
        <taxon>Tracheophyta</taxon>
        <taxon>Spermatophyta</taxon>
        <taxon>Magnoliopsida</taxon>
        <taxon>eudicotyledons</taxon>
        <taxon>Gunneridae</taxon>
        <taxon>Pentapetalae</taxon>
        <taxon>Caryophyllales</taxon>
        <taxon>Caryophyllaceae</taxon>
        <taxon>Caryophylleae</taxon>
        <taxon>Saponaria</taxon>
    </lineage>
</organism>
<keyword evidence="2" id="KW-1185">Reference proteome</keyword>
<proteinExistence type="predicted"/>
<accession>A0AAW1IHJ8</accession>
<reference evidence="1" key="1">
    <citation type="submission" date="2024-03" db="EMBL/GenBank/DDBJ databases">
        <title>WGS assembly of Saponaria officinalis var. Norfolk2.</title>
        <authorList>
            <person name="Jenkins J."/>
            <person name="Shu S."/>
            <person name="Grimwood J."/>
            <person name="Barry K."/>
            <person name="Goodstein D."/>
            <person name="Schmutz J."/>
            <person name="Leebens-Mack J."/>
            <person name="Osbourn A."/>
        </authorList>
    </citation>
    <scope>NUCLEOTIDE SEQUENCE [LARGE SCALE GENOMIC DNA]</scope>
    <source>
        <strain evidence="1">JIC</strain>
    </source>
</reference>
<name>A0AAW1IHJ8_SAPOF</name>
<sequence length="649" mass="74712">MEFASMAEAAQVHFNEGSVVRSSGRPYVSRDDADTDTNYRRCRETIRGCEFKRRKNRRLELLLTIPSYTLTVGSVNLRLENRARLRYLLHKLVLQHNWVEASGVLSALLKATCNERTPRFLDRSLRNDRMKYSVAMELCRHMECDPKAYSTKIEDLFRTWILKIRSNKNKPFKDRYIMLDHILSSFARNEHSIAHDALKSLKQTSDYGRDPMSYLVIGLASYEVWYSGLVEEMRQRNLEESCVPMLSETEGNSSFGLLDDMRGEDADSINETCSGVHYSEASVVDDNGPRTDLNQNHPKASDLNQFPDRKASRNVNLKVDPHQQFQTQDFSGNTVDTLDEDDDIMENHNEQIYCSSAFNVHGLQSLLPFRVPLPENLVHYSSSKDYYSDAVKFLKLALQSPPPISEAALLPLVQLLVLGDDINEAFLVLQQFSNESNSVLPYRLMSRLQECVEAQDFDKLSSCFEDVLKKDPTCRRSLTRLVGLHKRGDYAPDRLVEMISLHLEATYGDLMIWREFANCLLKISICDRVSVCMNGEQVEDDRKRTKLSSKKPDVFVEGLSGKSWKLRCKWWLNRHFSKHVLTSEIEKGEWELMAYKAACASHIYGNDFDYVVKVHAAVKKYDDAFLSFLRTHMRDSLGFFSNLVKQRSV</sequence>
<dbReference type="InterPro" id="IPR039495">
    <property type="entry name" value="TAF1A"/>
</dbReference>
<dbReference type="GO" id="GO:0000120">
    <property type="term" value="C:RNA polymerase I transcription regulator complex"/>
    <property type="evidence" value="ECO:0007669"/>
    <property type="project" value="InterPro"/>
</dbReference>
<dbReference type="Proteomes" id="UP001443914">
    <property type="component" value="Unassembled WGS sequence"/>
</dbReference>
<gene>
    <name evidence="1" type="ORF">RND81_09G014200</name>
</gene>
<evidence type="ECO:0000313" key="2">
    <source>
        <dbReference type="Proteomes" id="UP001443914"/>
    </source>
</evidence>
<evidence type="ECO:0000313" key="1">
    <source>
        <dbReference type="EMBL" id="KAK9688831.1"/>
    </source>
</evidence>
<dbReference type="PANTHER" id="PTHR36720">
    <property type="entry name" value="TAF RNA POLYMERASE I SUBUNIT A"/>
    <property type="match status" value="1"/>
</dbReference>
<dbReference type="AlphaFoldDB" id="A0AAW1IHJ8"/>
<protein>
    <submittedName>
        <fullName evidence="1">Uncharacterized protein</fullName>
    </submittedName>
</protein>